<dbReference type="GO" id="GO:0005886">
    <property type="term" value="C:plasma membrane"/>
    <property type="evidence" value="ECO:0007669"/>
    <property type="project" value="UniProtKB-SubCell"/>
</dbReference>
<feature type="domain" description="ABC3 transporter permease C-terminal" evidence="7">
    <location>
        <begin position="295"/>
        <end position="409"/>
    </location>
</feature>
<feature type="transmembrane region" description="Helical" evidence="6">
    <location>
        <begin position="293"/>
        <end position="314"/>
    </location>
</feature>
<keyword evidence="10" id="KW-1185">Reference proteome</keyword>
<evidence type="ECO:0000259" key="8">
    <source>
        <dbReference type="Pfam" id="PF12704"/>
    </source>
</evidence>
<evidence type="ECO:0000256" key="1">
    <source>
        <dbReference type="ARBA" id="ARBA00004651"/>
    </source>
</evidence>
<keyword evidence="4 6" id="KW-1133">Transmembrane helix</keyword>
<feature type="domain" description="MacB-like periplasmic core" evidence="8">
    <location>
        <begin position="19"/>
        <end position="234"/>
    </location>
</feature>
<reference evidence="9 10" key="1">
    <citation type="submission" date="2019-11" db="EMBL/GenBank/DDBJ databases">
        <authorList>
            <person name="Zheng R.K."/>
            <person name="Sun C.M."/>
        </authorList>
    </citation>
    <scope>NUCLEOTIDE SEQUENCE [LARGE SCALE GENOMIC DNA]</scope>
    <source>
        <strain evidence="9 10">WC007</strain>
    </source>
</reference>
<protein>
    <submittedName>
        <fullName evidence="9">FtsX-like permease family protein</fullName>
    </submittedName>
</protein>
<comment type="subcellular location">
    <subcellularLocation>
        <location evidence="1">Cell membrane</location>
        <topology evidence="1">Multi-pass membrane protein</topology>
    </subcellularLocation>
</comment>
<feature type="domain" description="ABC3 transporter permease C-terminal" evidence="7">
    <location>
        <begin position="663"/>
        <end position="776"/>
    </location>
</feature>
<dbReference type="InterPro" id="IPR025857">
    <property type="entry name" value="MacB_PCD"/>
</dbReference>
<keyword evidence="3 6" id="KW-0812">Transmembrane</keyword>
<feature type="transmembrane region" description="Helical" evidence="6">
    <location>
        <begin position="21"/>
        <end position="41"/>
    </location>
</feature>
<feature type="transmembrane region" description="Helical" evidence="6">
    <location>
        <begin position="334"/>
        <end position="360"/>
    </location>
</feature>
<dbReference type="InterPro" id="IPR003838">
    <property type="entry name" value="ABC3_permease_C"/>
</dbReference>
<dbReference type="EMBL" id="CP046401">
    <property type="protein sequence ID" value="QGY44682.1"/>
    <property type="molecule type" value="Genomic_DNA"/>
</dbReference>
<evidence type="ECO:0000259" key="7">
    <source>
        <dbReference type="Pfam" id="PF02687"/>
    </source>
</evidence>
<evidence type="ECO:0000256" key="4">
    <source>
        <dbReference type="ARBA" id="ARBA00022989"/>
    </source>
</evidence>
<dbReference type="KEGG" id="mcos:GM418_13700"/>
<feature type="transmembrane region" description="Helical" evidence="6">
    <location>
        <begin position="660"/>
        <end position="684"/>
    </location>
</feature>
<keyword evidence="5 6" id="KW-0472">Membrane</keyword>
<dbReference type="PANTHER" id="PTHR30572:SF18">
    <property type="entry name" value="ABC-TYPE MACROLIDE FAMILY EXPORT SYSTEM PERMEASE COMPONENT 2"/>
    <property type="match status" value="1"/>
</dbReference>
<evidence type="ECO:0000256" key="2">
    <source>
        <dbReference type="ARBA" id="ARBA00022475"/>
    </source>
</evidence>
<evidence type="ECO:0000313" key="9">
    <source>
        <dbReference type="EMBL" id="QGY44682.1"/>
    </source>
</evidence>
<feature type="transmembrane region" description="Helical" evidence="6">
    <location>
        <begin position="426"/>
        <end position="447"/>
    </location>
</feature>
<dbReference type="Pfam" id="PF12704">
    <property type="entry name" value="MacB_PCD"/>
    <property type="match status" value="1"/>
</dbReference>
<dbReference type="AlphaFoldDB" id="A0A6I6JWZ5"/>
<evidence type="ECO:0000256" key="5">
    <source>
        <dbReference type="ARBA" id="ARBA00023136"/>
    </source>
</evidence>
<proteinExistence type="predicted"/>
<sequence length="783" mass="88067">MKYYLKFATANLKKSILTTGLNLAGLVSGFAAFILIVLYLWNEYHFDTYNKNAENIYRIEVKYPGNSKTSVFLFGPTGETLANEFPEITATTTYMPWGKWQEASFTWENNLGIVKEFEDYAYSDKMLTEIFTFKFISGKQKLPLEEPQTAIISKKFAQKAWGDDNPVGKQLAANGTNYTVSAVFNDLPENSVVTCPIILKLPATGWMAESAKGWDVTNYPQFVLVKPGTDKSLFNKKLNSQSIVKAKHNVFVNKGTSVELVARPLTELHFTDGVAETPIFSSKSKVFVQSLRWVGILILLVVLINYINFATANVPKRIKSVSISRIIGGRTEDVVFISLLETSILFIFSFLVAIALAYLVNKGVSNQILGYTLPFKENTGILILVGLTVLTLGLLAGIYPAVYSISGNPVFLLKGLKRGTKVSFRGVLTVSQFVTTIALIIASVTVIKQVHFMRETDLGFSKEQTLVIRLNDEIKKNIEVFKNKLNDSPFINDYAFSRAVPGQAQERMTFTVDGEKCLVWYWAADDNYVEMMDFKLLEGRQFIKNSKAEDGNLICNETAAKRYGWKVGQKINNGTLVGIIKDFNFVSLRESVEPFTFWHASSTDAFHCVSLKLNTNQTGDALQNIRRIYDEVSPVIPFRYYFMDDRMNELYTSETQQVKLITAFSFLSVIISILGILGLSVFLCQHKIKEIGVRKVNGARVSEILAMLNKDLVKWVLAAVIIATPISYYAMNKWIENYTYKTSLSWWIFALAGMLALGIALLTVSWQSWKAATKNPVDSLRYE</sequence>
<name>A0A6I6JWZ5_9BACT</name>
<evidence type="ECO:0000256" key="6">
    <source>
        <dbReference type="SAM" id="Phobius"/>
    </source>
</evidence>
<feature type="transmembrane region" description="Helical" evidence="6">
    <location>
        <begin position="743"/>
        <end position="764"/>
    </location>
</feature>
<dbReference type="RefSeq" id="WP_158867224.1">
    <property type="nucleotide sequence ID" value="NZ_CP046401.1"/>
</dbReference>
<accession>A0A6I6JWZ5</accession>
<evidence type="ECO:0000256" key="3">
    <source>
        <dbReference type="ARBA" id="ARBA00022692"/>
    </source>
</evidence>
<dbReference type="Proteomes" id="UP000428260">
    <property type="component" value="Chromosome"/>
</dbReference>
<feature type="transmembrane region" description="Helical" evidence="6">
    <location>
        <begin position="380"/>
        <end position="405"/>
    </location>
</feature>
<keyword evidence="2" id="KW-1003">Cell membrane</keyword>
<dbReference type="PANTHER" id="PTHR30572">
    <property type="entry name" value="MEMBRANE COMPONENT OF TRANSPORTER-RELATED"/>
    <property type="match status" value="1"/>
</dbReference>
<feature type="transmembrane region" description="Helical" evidence="6">
    <location>
        <begin position="712"/>
        <end position="731"/>
    </location>
</feature>
<dbReference type="Pfam" id="PF02687">
    <property type="entry name" value="FtsX"/>
    <property type="match status" value="2"/>
</dbReference>
<organism evidence="9 10">
    <name type="scientific">Maribellus comscasis</name>
    <dbReference type="NCBI Taxonomy" id="2681766"/>
    <lineage>
        <taxon>Bacteria</taxon>
        <taxon>Pseudomonadati</taxon>
        <taxon>Bacteroidota</taxon>
        <taxon>Bacteroidia</taxon>
        <taxon>Marinilabiliales</taxon>
        <taxon>Prolixibacteraceae</taxon>
        <taxon>Maribellus</taxon>
    </lineage>
</organism>
<dbReference type="InterPro" id="IPR050250">
    <property type="entry name" value="Macrolide_Exporter_MacB"/>
</dbReference>
<dbReference type="GO" id="GO:0022857">
    <property type="term" value="F:transmembrane transporter activity"/>
    <property type="evidence" value="ECO:0007669"/>
    <property type="project" value="TreeGrafter"/>
</dbReference>
<evidence type="ECO:0000313" key="10">
    <source>
        <dbReference type="Proteomes" id="UP000428260"/>
    </source>
</evidence>
<gene>
    <name evidence="9" type="ORF">GM418_13700</name>
</gene>